<evidence type="ECO:0000256" key="1">
    <source>
        <dbReference type="SAM" id="SignalP"/>
    </source>
</evidence>
<proteinExistence type="predicted"/>
<dbReference type="Proteomes" id="UP000823771">
    <property type="component" value="Unassembled WGS sequence"/>
</dbReference>
<reference evidence="3" key="2">
    <citation type="journal article" date="2021" name="PeerJ">
        <title>Extensive microbial diversity within the chicken gut microbiome revealed by metagenomics and culture.</title>
        <authorList>
            <person name="Gilroy R."/>
            <person name="Ravi A."/>
            <person name="Getino M."/>
            <person name="Pursley I."/>
            <person name="Horton D.L."/>
            <person name="Alikhan N.F."/>
            <person name="Baker D."/>
            <person name="Gharbi K."/>
            <person name="Hall N."/>
            <person name="Watson M."/>
            <person name="Adriaenssens E.M."/>
            <person name="Foster-Nyarko E."/>
            <person name="Jarju S."/>
            <person name="Secka A."/>
            <person name="Antonio M."/>
            <person name="Oren A."/>
            <person name="Chaudhuri R.R."/>
            <person name="La Ragione R."/>
            <person name="Hildebrand F."/>
            <person name="Pallen M.J."/>
        </authorList>
    </citation>
    <scope>NUCLEOTIDE SEQUENCE</scope>
    <source>
        <strain evidence="3">2478</strain>
    </source>
</reference>
<dbReference type="Pfam" id="PF19886">
    <property type="entry name" value="DUF6359"/>
    <property type="match status" value="1"/>
</dbReference>
<comment type="caution">
    <text evidence="3">The sequence shown here is derived from an EMBL/GenBank/DDBJ whole genome shotgun (WGS) entry which is preliminary data.</text>
</comment>
<accession>A0A9D9ISE2</accession>
<dbReference type="InterPro" id="IPR027840">
    <property type="entry name" value="DUF4493"/>
</dbReference>
<protein>
    <submittedName>
        <fullName evidence="3">DUF4493 domain-containing protein</fullName>
    </submittedName>
</protein>
<organism evidence="3 4">
    <name type="scientific">Candidatus Cryptobacteroides excrementipullorum</name>
    <dbReference type="NCBI Taxonomy" id="2840761"/>
    <lineage>
        <taxon>Bacteria</taxon>
        <taxon>Pseudomonadati</taxon>
        <taxon>Bacteroidota</taxon>
        <taxon>Bacteroidia</taxon>
        <taxon>Bacteroidales</taxon>
        <taxon>Candidatus Cryptobacteroides</taxon>
    </lineage>
</organism>
<dbReference type="InterPro" id="IPR045939">
    <property type="entry name" value="YhcR_N"/>
</dbReference>
<dbReference type="AlphaFoldDB" id="A0A9D9ISE2"/>
<sequence length="366" mass="39547">MRNVFSYRAALAAVIVSAFLPVYSCSRGADSQSEGEGYIRLSFPEDMYKAALEKTDLPDTNDFILDIRNSSGESVYSGLFGDSPETLTVPPGSYTVSVRSSEFEKPRFSSPQYGDEQCVLVPSEGVVNVRLECRQINSGIRLKISPDFLTAYPDGVLFVSSADGRLMYGYTERRIAYFRPGSVSVVLSDGGKENVLMTRSLSGQEILTVNVSVSDPSPGEDPDGAISVSIDTTRIWNEEDIVIGDTGQDKGDDPDNAMSVAQARSSVGAEDVWVYGYIVGGDLSRTSMSFSAPFSSDTNLALAVRSSVSSKESCISVSLPSGEIRDVLNLVDHPDNLGRRVSIKGDVVESYFGIVGLKNVTGYRMK</sequence>
<dbReference type="EMBL" id="JADILZ010000014">
    <property type="protein sequence ID" value="MBO8477480.1"/>
    <property type="molecule type" value="Genomic_DNA"/>
</dbReference>
<feature type="signal peptide" evidence="1">
    <location>
        <begin position="1"/>
        <end position="24"/>
    </location>
</feature>
<keyword evidence="1" id="KW-0732">Signal</keyword>
<gene>
    <name evidence="3" type="ORF">IAB80_01060</name>
</gene>
<evidence type="ECO:0000313" key="4">
    <source>
        <dbReference type="Proteomes" id="UP000823771"/>
    </source>
</evidence>
<evidence type="ECO:0000313" key="3">
    <source>
        <dbReference type="EMBL" id="MBO8477480.1"/>
    </source>
</evidence>
<feature type="chain" id="PRO_5038439272" evidence="1">
    <location>
        <begin position="25"/>
        <end position="366"/>
    </location>
</feature>
<feature type="domain" description="Endonuclease YhcR N-terminal" evidence="2">
    <location>
        <begin position="258"/>
        <end position="365"/>
    </location>
</feature>
<evidence type="ECO:0000259" key="2">
    <source>
        <dbReference type="Pfam" id="PF19886"/>
    </source>
</evidence>
<dbReference type="Pfam" id="PF14900">
    <property type="entry name" value="DUF4493"/>
    <property type="match status" value="1"/>
</dbReference>
<name>A0A9D9ISE2_9BACT</name>
<reference evidence="3" key="1">
    <citation type="submission" date="2020-10" db="EMBL/GenBank/DDBJ databases">
        <authorList>
            <person name="Gilroy R."/>
        </authorList>
    </citation>
    <scope>NUCLEOTIDE SEQUENCE</scope>
    <source>
        <strain evidence="3">2478</strain>
    </source>
</reference>